<name>A0AAP5T8Q9_9MICC</name>
<evidence type="ECO:0000313" key="2">
    <source>
        <dbReference type="Proteomes" id="UP001185728"/>
    </source>
</evidence>
<protein>
    <recommendedName>
        <fullName evidence="3">Lipoprotein</fullName>
    </recommendedName>
</protein>
<accession>A0AAP5T8Q9</accession>
<gene>
    <name evidence="1" type="ORF">R4064_11080</name>
</gene>
<reference evidence="1" key="1">
    <citation type="submission" date="2023-10" db="EMBL/GenBank/DDBJ databases">
        <title>Development of a sustainable strategy for remediation of hydrocarbon-contaminated territories based on the waste exchange concept.</title>
        <authorList>
            <person name="Krivoruchko A."/>
        </authorList>
    </citation>
    <scope>NUCLEOTIDE SEQUENCE</scope>
    <source>
        <strain evidence="1">IEGM 1325</strain>
    </source>
</reference>
<proteinExistence type="predicted"/>
<dbReference type="EMBL" id="JAWLUK010000027">
    <property type="protein sequence ID" value="MDV7178162.1"/>
    <property type="molecule type" value="Genomic_DNA"/>
</dbReference>
<comment type="caution">
    <text evidence="1">The sequence shown here is derived from an EMBL/GenBank/DDBJ whole genome shotgun (WGS) entry which is preliminary data.</text>
</comment>
<dbReference type="RefSeq" id="WP_317677116.1">
    <property type="nucleotide sequence ID" value="NZ_JAWLUK010000027.1"/>
</dbReference>
<dbReference type="Proteomes" id="UP001185728">
    <property type="component" value="Unassembled WGS sequence"/>
</dbReference>
<sequence>MFTFTRSHVTAALCLSGCLILSGCSGDPRDTGEEVNSVVAGTRAIPQSWIKVEEVVGAHEVQRRYLTADAQPEDQLVPLANDAGYGVTQERPVDDPSQGRLILSRHVPAGSFFFRRQESTTTLTIGAITPASQDPTLCQTTPSSRTLCEQRDVEEVMIVPVTFERITKD</sequence>
<dbReference type="AlphaFoldDB" id="A0AAP5T8Q9"/>
<evidence type="ECO:0000313" key="1">
    <source>
        <dbReference type="EMBL" id="MDV7178162.1"/>
    </source>
</evidence>
<evidence type="ECO:0008006" key="3">
    <source>
        <dbReference type="Google" id="ProtNLM"/>
    </source>
</evidence>
<dbReference type="PROSITE" id="PS51257">
    <property type="entry name" value="PROKAR_LIPOPROTEIN"/>
    <property type="match status" value="1"/>
</dbReference>
<organism evidence="1 2">
    <name type="scientific">Micrococcus yunnanensis</name>
    <dbReference type="NCBI Taxonomy" id="566027"/>
    <lineage>
        <taxon>Bacteria</taxon>
        <taxon>Bacillati</taxon>
        <taxon>Actinomycetota</taxon>
        <taxon>Actinomycetes</taxon>
        <taxon>Micrococcales</taxon>
        <taxon>Micrococcaceae</taxon>
        <taxon>Micrococcus</taxon>
    </lineage>
</organism>